<evidence type="ECO:0000313" key="1">
    <source>
        <dbReference type="EMBL" id="ETJ44699.1"/>
    </source>
</evidence>
<feature type="non-terminal residue" evidence="1">
    <location>
        <position position="1"/>
    </location>
</feature>
<organism evidence="1">
    <name type="scientific">human gut metagenome</name>
    <dbReference type="NCBI Taxonomy" id="408170"/>
    <lineage>
        <taxon>unclassified sequences</taxon>
        <taxon>metagenomes</taxon>
        <taxon>organismal metagenomes</taxon>
    </lineage>
</organism>
<comment type="caution">
    <text evidence="1">The sequence shown here is derived from an EMBL/GenBank/DDBJ whole genome shotgun (WGS) entry which is preliminary data.</text>
</comment>
<name>W1YU29_9ZZZZ</name>
<proteinExistence type="predicted"/>
<protein>
    <submittedName>
        <fullName evidence="1">Uncharacterized protein</fullName>
    </submittedName>
</protein>
<accession>W1YU29</accession>
<feature type="non-terminal residue" evidence="1">
    <location>
        <position position="68"/>
    </location>
</feature>
<dbReference type="EMBL" id="AZMM01001304">
    <property type="protein sequence ID" value="ETJ44699.1"/>
    <property type="molecule type" value="Genomic_DNA"/>
</dbReference>
<gene>
    <name evidence="1" type="ORF">Q604_UNBC01304G0001</name>
</gene>
<dbReference type="AlphaFoldDB" id="W1YU29"/>
<reference evidence="1" key="1">
    <citation type="submission" date="2013-12" db="EMBL/GenBank/DDBJ databases">
        <title>A Varibaculum cambriense genome reconstructed from a premature infant gut community with otherwise low bacterial novelty that shifts toward anaerobic metabolism during the third week of life.</title>
        <authorList>
            <person name="Brown C.T."/>
            <person name="Sharon I."/>
            <person name="Thomas B.C."/>
            <person name="Castelle C.J."/>
            <person name="Morowitz M.J."/>
            <person name="Banfield J.F."/>
        </authorList>
    </citation>
    <scope>NUCLEOTIDE SEQUENCE</scope>
</reference>
<sequence length="68" mass="7440">DGAYFCDAFCMLIARFMYWAVSTQAIRTVDDCGAGLVWMALKLPIVGFIARRVPLRTPDSIALLTAVG</sequence>